<comment type="caution">
    <text evidence="2">The sequence shown here is derived from an EMBL/GenBank/DDBJ whole genome shotgun (WGS) entry which is preliminary data.</text>
</comment>
<dbReference type="AlphaFoldDB" id="A0AA40FDD6"/>
<sequence length="151" mass="17572">MPPGEREDPPKPSGFYEQHRKHNQRLSRRKAGNQLRLAKLKGEAATVPAQANNFRKNNQTERGKRKESEATVTTGEKDERNICQVVREFAFSQSRPMECPRLPVRRVELLGEVKREKSKRESYLAVRAFKIAPEEGFQRIERGESWKPISW</sequence>
<name>A0AA40FDD6_9HYME</name>
<feature type="compositionally biased region" description="Basic and acidic residues" evidence="1">
    <location>
        <begin position="58"/>
        <end position="76"/>
    </location>
</feature>
<organism evidence="2 3">
    <name type="scientific">Melipona bicolor</name>
    <dbReference type="NCBI Taxonomy" id="60889"/>
    <lineage>
        <taxon>Eukaryota</taxon>
        <taxon>Metazoa</taxon>
        <taxon>Ecdysozoa</taxon>
        <taxon>Arthropoda</taxon>
        <taxon>Hexapoda</taxon>
        <taxon>Insecta</taxon>
        <taxon>Pterygota</taxon>
        <taxon>Neoptera</taxon>
        <taxon>Endopterygota</taxon>
        <taxon>Hymenoptera</taxon>
        <taxon>Apocrita</taxon>
        <taxon>Aculeata</taxon>
        <taxon>Apoidea</taxon>
        <taxon>Anthophila</taxon>
        <taxon>Apidae</taxon>
        <taxon>Melipona</taxon>
    </lineage>
</organism>
<evidence type="ECO:0000313" key="2">
    <source>
        <dbReference type="EMBL" id="KAK1116917.1"/>
    </source>
</evidence>
<feature type="region of interest" description="Disordered" evidence="1">
    <location>
        <begin position="1"/>
        <end position="76"/>
    </location>
</feature>
<accession>A0AA40FDD6</accession>
<reference evidence="2" key="1">
    <citation type="submission" date="2021-10" db="EMBL/GenBank/DDBJ databases">
        <title>Melipona bicolor Genome sequencing and assembly.</title>
        <authorList>
            <person name="Araujo N.S."/>
            <person name="Arias M.C."/>
        </authorList>
    </citation>
    <scope>NUCLEOTIDE SEQUENCE</scope>
    <source>
        <strain evidence="2">USP_2M_L1-L4_2017</strain>
        <tissue evidence="2">Whole body</tissue>
    </source>
</reference>
<evidence type="ECO:0000313" key="3">
    <source>
        <dbReference type="Proteomes" id="UP001177670"/>
    </source>
</evidence>
<keyword evidence="3" id="KW-1185">Reference proteome</keyword>
<feature type="compositionally biased region" description="Basic residues" evidence="1">
    <location>
        <begin position="19"/>
        <end position="31"/>
    </location>
</feature>
<feature type="compositionally biased region" description="Basic and acidic residues" evidence="1">
    <location>
        <begin position="1"/>
        <end position="10"/>
    </location>
</feature>
<dbReference type="EMBL" id="JAHYIQ010000059">
    <property type="protein sequence ID" value="KAK1116917.1"/>
    <property type="molecule type" value="Genomic_DNA"/>
</dbReference>
<gene>
    <name evidence="2" type="ORF">K0M31_017134</name>
</gene>
<proteinExistence type="predicted"/>
<evidence type="ECO:0000256" key="1">
    <source>
        <dbReference type="SAM" id="MobiDB-lite"/>
    </source>
</evidence>
<protein>
    <submittedName>
        <fullName evidence="2">Uncharacterized protein</fullName>
    </submittedName>
</protein>
<dbReference type="Proteomes" id="UP001177670">
    <property type="component" value="Unassembled WGS sequence"/>
</dbReference>